<feature type="region of interest" description="Disordered" evidence="1">
    <location>
        <begin position="34"/>
        <end position="53"/>
    </location>
</feature>
<feature type="compositionally biased region" description="Polar residues" evidence="1">
    <location>
        <begin position="39"/>
        <end position="48"/>
    </location>
</feature>
<evidence type="ECO:0000313" key="3">
    <source>
        <dbReference type="Proteomes" id="UP000276991"/>
    </source>
</evidence>
<sequence length="75" mass="8332">MQTMKSDDLIDMEETTEDEDGSACKNFNSTILETDDAMGTNSDSNQNDDGMMDFECNTNPEVCIISIGMDIMFTN</sequence>
<feature type="compositionally biased region" description="Acidic residues" evidence="1">
    <location>
        <begin position="9"/>
        <end position="21"/>
    </location>
</feature>
<accession>A0A498SCQ7</accession>
<reference evidence="2 3" key="1">
    <citation type="submission" date="2018-08" db="EMBL/GenBank/DDBJ databases">
        <authorList>
            <person name="Laetsch R D."/>
            <person name="Stevens L."/>
            <person name="Kumar S."/>
            <person name="Blaxter L. M."/>
        </authorList>
    </citation>
    <scope>NUCLEOTIDE SEQUENCE [LARGE SCALE GENOMIC DNA]</scope>
</reference>
<feature type="region of interest" description="Disordered" evidence="1">
    <location>
        <begin position="1"/>
        <end position="24"/>
    </location>
</feature>
<dbReference type="EMBL" id="UPTC01000654">
    <property type="protein sequence ID" value="VBB29612.1"/>
    <property type="molecule type" value="Genomic_DNA"/>
</dbReference>
<dbReference type="Proteomes" id="UP000276991">
    <property type="component" value="Unassembled WGS sequence"/>
</dbReference>
<keyword evidence="3" id="KW-1185">Reference proteome</keyword>
<evidence type="ECO:0000256" key="1">
    <source>
        <dbReference type="SAM" id="MobiDB-lite"/>
    </source>
</evidence>
<dbReference type="AlphaFoldDB" id="A0A498SCQ7"/>
<evidence type="ECO:0000313" key="2">
    <source>
        <dbReference type="EMBL" id="VBB29612.1"/>
    </source>
</evidence>
<gene>
    <name evidence="2" type="ORF">NAV_LOCUS4412</name>
</gene>
<organism evidence="2 3">
    <name type="scientific">Acanthocheilonema viteae</name>
    <name type="common">Filarial nematode worm</name>
    <name type="synonym">Dipetalonema viteae</name>
    <dbReference type="NCBI Taxonomy" id="6277"/>
    <lineage>
        <taxon>Eukaryota</taxon>
        <taxon>Metazoa</taxon>
        <taxon>Ecdysozoa</taxon>
        <taxon>Nematoda</taxon>
        <taxon>Chromadorea</taxon>
        <taxon>Rhabditida</taxon>
        <taxon>Spirurina</taxon>
        <taxon>Spiruromorpha</taxon>
        <taxon>Filarioidea</taxon>
        <taxon>Onchocercidae</taxon>
        <taxon>Acanthocheilonema</taxon>
    </lineage>
</organism>
<proteinExistence type="predicted"/>
<name>A0A498SCQ7_ACAVI</name>
<dbReference type="OrthoDB" id="5825043at2759"/>
<protein>
    <submittedName>
        <fullName evidence="2">Uncharacterized protein</fullName>
    </submittedName>
</protein>